<feature type="domain" description="MOSC" evidence="1">
    <location>
        <begin position="36"/>
        <end position="162"/>
    </location>
</feature>
<dbReference type="GO" id="GO:0003824">
    <property type="term" value="F:catalytic activity"/>
    <property type="evidence" value="ECO:0007669"/>
    <property type="project" value="InterPro"/>
</dbReference>
<protein>
    <submittedName>
        <fullName evidence="2">FIG060329: MOSC domain protein</fullName>
    </submittedName>
</protein>
<dbReference type="InterPro" id="IPR052716">
    <property type="entry name" value="MOSC_domain"/>
</dbReference>
<reference evidence="2" key="1">
    <citation type="submission" date="2018-06" db="EMBL/GenBank/DDBJ databases">
        <authorList>
            <person name="Zhirakovskaya E."/>
        </authorList>
    </citation>
    <scope>NUCLEOTIDE SEQUENCE</scope>
</reference>
<gene>
    <name evidence="2" type="ORF">MNBD_IGNAVI01-15</name>
</gene>
<organism evidence="2">
    <name type="scientific">hydrothermal vent metagenome</name>
    <dbReference type="NCBI Taxonomy" id="652676"/>
    <lineage>
        <taxon>unclassified sequences</taxon>
        <taxon>metagenomes</taxon>
        <taxon>ecological metagenomes</taxon>
    </lineage>
</organism>
<dbReference type="PANTHER" id="PTHR36930">
    <property type="entry name" value="METAL-SULFUR CLUSTER BIOSYNTHESIS PROTEINS YUAD-RELATED"/>
    <property type="match status" value="1"/>
</dbReference>
<dbReference type="Gene3D" id="2.40.33.20">
    <property type="entry name" value="PK beta-barrel domain-like"/>
    <property type="match status" value="1"/>
</dbReference>
<sequence>MNISNETLIEKSTTTGKKVGKIVAVSISKKKGIPKSNVGSAKLIENHGIEGDIHAGKWHRQVSFLAIESIDKMRAKGLPGLRPGAFAENITTEFLTLPEIAIGTRIKIGSNAELEITQIGKECHDKCAIFVKVGDCVMPREGIFAKVIKSGNIKINDEIRILN</sequence>
<evidence type="ECO:0000259" key="1">
    <source>
        <dbReference type="PROSITE" id="PS51340"/>
    </source>
</evidence>
<dbReference type="SUPFAM" id="SSF50800">
    <property type="entry name" value="PK beta-barrel domain-like"/>
    <property type="match status" value="1"/>
</dbReference>
<dbReference type="AlphaFoldDB" id="A0A3B1C9G1"/>
<dbReference type="GO" id="GO:0030151">
    <property type="term" value="F:molybdenum ion binding"/>
    <property type="evidence" value="ECO:0007669"/>
    <property type="project" value="InterPro"/>
</dbReference>
<dbReference type="InterPro" id="IPR011037">
    <property type="entry name" value="Pyrv_Knase-like_insert_dom_sf"/>
</dbReference>
<dbReference type="Pfam" id="PF03473">
    <property type="entry name" value="MOSC"/>
    <property type="match status" value="1"/>
</dbReference>
<accession>A0A3B1C9G1</accession>
<evidence type="ECO:0000313" key="2">
    <source>
        <dbReference type="EMBL" id="VAX26829.1"/>
    </source>
</evidence>
<dbReference type="EMBL" id="UOGD01000356">
    <property type="protein sequence ID" value="VAX26829.1"/>
    <property type="molecule type" value="Genomic_DNA"/>
</dbReference>
<dbReference type="InterPro" id="IPR005302">
    <property type="entry name" value="MoCF_Sase_C"/>
</dbReference>
<dbReference type="PANTHER" id="PTHR36930:SF1">
    <property type="entry name" value="MOSC DOMAIN-CONTAINING PROTEIN"/>
    <property type="match status" value="1"/>
</dbReference>
<proteinExistence type="predicted"/>
<dbReference type="GO" id="GO:0030170">
    <property type="term" value="F:pyridoxal phosphate binding"/>
    <property type="evidence" value="ECO:0007669"/>
    <property type="project" value="InterPro"/>
</dbReference>
<name>A0A3B1C9G1_9ZZZZ</name>
<dbReference type="PROSITE" id="PS51340">
    <property type="entry name" value="MOSC"/>
    <property type="match status" value="1"/>
</dbReference>